<evidence type="ECO:0000313" key="2">
    <source>
        <dbReference type="EMBL" id="KAJ8419946.1"/>
    </source>
</evidence>
<gene>
    <name evidence="2" type="ORF">Cgig2_020749</name>
</gene>
<reference evidence="2" key="1">
    <citation type="submission" date="2022-04" db="EMBL/GenBank/DDBJ databases">
        <title>Carnegiea gigantea Genome sequencing and assembly v2.</title>
        <authorList>
            <person name="Copetti D."/>
            <person name="Sanderson M.J."/>
            <person name="Burquez A."/>
            <person name="Wojciechowski M.F."/>
        </authorList>
    </citation>
    <scope>NUCLEOTIDE SEQUENCE</scope>
    <source>
        <strain evidence="2">SGP5-SGP5p</strain>
        <tissue evidence="2">Aerial part</tissue>
    </source>
</reference>
<protein>
    <submittedName>
        <fullName evidence="2">Uncharacterized protein</fullName>
    </submittedName>
</protein>
<feature type="region of interest" description="Disordered" evidence="1">
    <location>
        <begin position="117"/>
        <end position="140"/>
    </location>
</feature>
<dbReference type="EMBL" id="JAKOGI010004106">
    <property type="protein sequence ID" value="KAJ8419946.1"/>
    <property type="molecule type" value="Genomic_DNA"/>
</dbReference>
<name>A0A9Q1JH54_9CARY</name>
<keyword evidence="3" id="KW-1185">Reference proteome</keyword>
<comment type="caution">
    <text evidence="2">The sequence shown here is derived from an EMBL/GenBank/DDBJ whole genome shotgun (WGS) entry which is preliminary data.</text>
</comment>
<accession>A0A9Q1JH54</accession>
<feature type="compositionally biased region" description="Basic and acidic residues" evidence="1">
    <location>
        <begin position="117"/>
        <end position="126"/>
    </location>
</feature>
<sequence length="314" mass="35331">MMSRLSKQTRLELSHIFAKAAQIYRHAGHLIKNDPDFETKPDHDRLAFLAYQGYGTSLHLKLQYERDRDVDRAQSQSESDDDGKSETKNGSGGCHSYGVKTQERSLVLHFLGMASRRSLEGRRENSSSRQRKTKKREKAQTRIRIGEVNNNSMTEEEDRDMTMSKDMLFQAVQIAKKHAFNLPWEEPSAYGSVVAELEGEEESKGDTSWLAKKAGTIMNCLERLISVCDLAENRDKETVARFTRMFPWYLTDFAAEDKICCRNNCSTGPLGGPDVESCSPVGCARIVPRLLLVDCSDMGPELALGFSVVGRALH</sequence>
<dbReference type="AlphaFoldDB" id="A0A9Q1JH54"/>
<evidence type="ECO:0000256" key="1">
    <source>
        <dbReference type="SAM" id="MobiDB-lite"/>
    </source>
</evidence>
<dbReference type="Proteomes" id="UP001153076">
    <property type="component" value="Unassembled WGS sequence"/>
</dbReference>
<evidence type="ECO:0000313" key="3">
    <source>
        <dbReference type="Proteomes" id="UP001153076"/>
    </source>
</evidence>
<proteinExistence type="predicted"/>
<feature type="region of interest" description="Disordered" evidence="1">
    <location>
        <begin position="67"/>
        <end position="98"/>
    </location>
</feature>
<organism evidence="2 3">
    <name type="scientific">Carnegiea gigantea</name>
    <dbReference type="NCBI Taxonomy" id="171969"/>
    <lineage>
        <taxon>Eukaryota</taxon>
        <taxon>Viridiplantae</taxon>
        <taxon>Streptophyta</taxon>
        <taxon>Embryophyta</taxon>
        <taxon>Tracheophyta</taxon>
        <taxon>Spermatophyta</taxon>
        <taxon>Magnoliopsida</taxon>
        <taxon>eudicotyledons</taxon>
        <taxon>Gunneridae</taxon>
        <taxon>Pentapetalae</taxon>
        <taxon>Caryophyllales</taxon>
        <taxon>Cactineae</taxon>
        <taxon>Cactaceae</taxon>
        <taxon>Cactoideae</taxon>
        <taxon>Echinocereeae</taxon>
        <taxon>Carnegiea</taxon>
    </lineage>
</organism>